<dbReference type="GO" id="GO:0052699">
    <property type="term" value="P:ergothioneine biosynthetic process"/>
    <property type="evidence" value="ECO:0007669"/>
    <property type="project" value="UniProtKB-UniRule"/>
</dbReference>
<dbReference type="UniPathway" id="UPA01014"/>
<accession>A0A1X1PTX4</accession>
<evidence type="ECO:0000313" key="8">
    <source>
        <dbReference type="EMBL" id="ABD13857.1"/>
    </source>
</evidence>
<dbReference type="InterPro" id="IPR006336">
    <property type="entry name" value="GCS2"/>
</dbReference>
<dbReference type="InterPro" id="IPR035434">
    <property type="entry name" value="GCL_bact_plant"/>
</dbReference>
<dbReference type="EC" id="6.3.2.2" evidence="5"/>
<dbReference type="RefSeq" id="WP_011438865.1">
    <property type="nucleotide sequence ID" value="NC_007777.1"/>
</dbReference>
<dbReference type="EMBL" id="CP000249">
    <property type="protein sequence ID" value="ABD13857.1"/>
    <property type="molecule type" value="Genomic_DNA"/>
</dbReference>
<feature type="compositionally biased region" description="Basic and acidic residues" evidence="7">
    <location>
        <begin position="58"/>
        <end position="74"/>
    </location>
</feature>
<comment type="pathway">
    <text evidence="5">Amino-acid biosynthesis; ergothioneine biosynthesis.</text>
</comment>
<gene>
    <name evidence="5" type="primary">egtA</name>
    <name evidence="8" type="ordered locus">Francci3_4511</name>
</gene>
<dbReference type="PANTHER" id="PTHR34378">
    <property type="entry name" value="GLUTAMATE--CYSTEINE LIGASE, CHLOROPLASTIC"/>
    <property type="match status" value="1"/>
</dbReference>
<evidence type="ECO:0000313" key="9">
    <source>
        <dbReference type="Proteomes" id="UP000001937"/>
    </source>
</evidence>
<accession>Q2J4D5</accession>
<keyword evidence="2 5" id="KW-0547">Nucleotide-binding</keyword>
<evidence type="ECO:0000256" key="7">
    <source>
        <dbReference type="SAM" id="MobiDB-lite"/>
    </source>
</evidence>
<dbReference type="HAMAP" id="MF_02034">
    <property type="entry name" value="EgtA"/>
    <property type="match status" value="1"/>
</dbReference>
<dbReference type="OrthoDB" id="9780152at2"/>
<dbReference type="InterPro" id="IPR017809">
    <property type="entry name" value="EgtA_Actinobacteria"/>
</dbReference>
<dbReference type="STRING" id="106370.Francci3_4511"/>
<dbReference type="eggNOG" id="COG3572">
    <property type="taxonomic scope" value="Bacteria"/>
</dbReference>
<dbReference type="KEGG" id="fra:Francci3_4511"/>
<evidence type="ECO:0000256" key="5">
    <source>
        <dbReference type="HAMAP-Rule" id="MF_02034"/>
    </source>
</evidence>
<dbReference type="AlphaFoldDB" id="Q2J4D5"/>
<dbReference type="HOGENOM" id="CLU_037109_0_0_11"/>
<feature type="region of interest" description="Disordered" evidence="7">
    <location>
        <begin position="1"/>
        <end position="29"/>
    </location>
</feature>
<dbReference type="Gene3D" id="3.30.590.20">
    <property type="match status" value="1"/>
</dbReference>
<comment type="similarity">
    <text evidence="5 6">Belongs to the glutamate--cysteine ligase type 2 family. EgtA subfamily.</text>
</comment>
<protein>
    <recommendedName>
        <fullName evidence="5">Glutamate--cysteine ligase EgtA</fullName>
        <ecNumber evidence="5">6.3.2.2</ecNumber>
    </recommendedName>
    <alternativeName>
        <fullName evidence="5">Gamma-glutamylcysteine synthase</fullName>
        <shortName evidence="5">GCS</shortName>
        <shortName evidence="5">Gamma-ECS</shortName>
    </alternativeName>
</protein>
<dbReference type="GO" id="GO:0004357">
    <property type="term" value="F:glutamate-cysteine ligase activity"/>
    <property type="evidence" value="ECO:0007669"/>
    <property type="project" value="UniProtKB-UniRule"/>
</dbReference>
<keyword evidence="1 5" id="KW-0436">Ligase</keyword>
<evidence type="ECO:0000256" key="4">
    <source>
        <dbReference type="ARBA" id="ARBA00048819"/>
    </source>
</evidence>
<comment type="function">
    <text evidence="5">Catalyzes the synthesis of gamma-glutamylcysteine (gamma-GC). This compound is used as substrate for the biosynthesis of the low-molecular thiol compound ergothioneine.</text>
</comment>
<sequence length="502" mass="53301">MPRHVTPEGIRNDEPQPPHPHSQPQRRAIDTDQVWAFAAGCVTPVHGTGDEAAYGNDRGNDRKGIRGNDRKDTRGNGGPTVPGGCVGIETEWLIVDTQAVHCLIPPARTLASLARIPGTTPGPGGPVLPGGSRITFEPGGQLELSGPPAELTAAVRASSADLNLVRSALAVDGLALVGMGVDPLRVGMRQTTASRYAAMEEHFRTGGGASGTVMMYSTASVQVNLDLGGSPAEAARRFQLVHALGPVLTALFAASPAYAGRRTGWRSTRQAVWDGIDASRTRPVAAALTAPGSGDTEPDLVDLWARYLLDAKLMMVENPARAGNPEDDHHFVPVRDDSTFGDWLAGRGPVTRPPTREDLSYHATTVFPPVRPRGWWELRYLDAQPGDGWQAAVAMPTVLLDDPVAADGAFEACLAVAHRWPAAAMLGMADEPLRRAAVRCVDLAVSALRRGGATDLAETVESFAGRYLDRGRCPADELTERLLAIGPAGLLREEAHRCVSLV</sequence>
<dbReference type="InterPro" id="IPR014746">
    <property type="entry name" value="Gln_synth/guanido_kin_cat_dom"/>
</dbReference>
<dbReference type="PIRSF" id="PIRSF017901">
    <property type="entry name" value="GCL"/>
    <property type="match status" value="1"/>
</dbReference>
<dbReference type="Proteomes" id="UP000001937">
    <property type="component" value="Chromosome"/>
</dbReference>
<keyword evidence="9" id="KW-1185">Reference proteome</keyword>
<proteinExistence type="inferred from homology"/>
<evidence type="ECO:0000256" key="2">
    <source>
        <dbReference type="ARBA" id="ARBA00022741"/>
    </source>
</evidence>
<dbReference type="Pfam" id="PF04107">
    <property type="entry name" value="GCS2"/>
    <property type="match status" value="1"/>
</dbReference>
<evidence type="ECO:0000256" key="6">
    <source>
        <dbReference type="PIRNR" id="PIRNR017901"/>
    </source>
</evidence>
<dbReference type="NCBIfam" id="TIGR03444">
    <property type="entry name" value="EgtA_Cys_ligase"/>
    <property type="match status" value="1"/>
</dbReference>
<dbReference type="PANTHER" id="PTHR34378:SF1">
    <property type="entry name" value="GLUTAMATE--CYSTEINE LIGASE, CHLOROPLASTIC"/>
    <property type="match status" value="1"/>
</dbReference>
<keyword evidence="3 5" id="KW-0067">ATP-binding</keyword>
<dbReference type="GO" id="GO:0005524">
    <property type="term" value="F:ATP binding"/>
    <property type="evidence" value="ECO:0007669"/>
    <property type="project" value="UniProtKB-UniRule"/>
</dbReference>
<dbReference type="SUPFAM" id="SSF55931">
    <property type="entry name" value="Glutamine synthetase/guanido kinase"/>
    <property type="match status" value="1"/>
</dbReference>
<evidence type="ECO:0000256" key="3">
    <source>
        <dbReference type="ARBA" id="ARBA00022840"/>
    </source>
</evidence>
<dbReference type="GO" id="GO:0006750">
    <property type="term" value="P:glutathione biosynthetic process"/>
    <property type="evidence" value="ECO:0007669"/>
    <property type="project" value="UniProtKB-UniRule"/>
</dbReference>
<evidence type="ECO:0000256" key="1">
    <source>
        <dbReference type="ARBA" id="ARBA00022598"/>
    </source>
</evidence>
<reference evidence="8 9" key="1">
    <citation type="journal article" date="2007" name="Genome Res.">
        <title>Genome characteristics of facultatively symbiotic Frankia sp. strains reflect host range and host plant biogeography.</title>
        <authorList>
            <person name="Normand P."/>
            <person name="Lapierre P."/>
            <person name="Tisa L.S."/>
            <person name="Gogarten J.P."/>
            <person name="Alloisio N."/>
            <person name="Bagnarol E."/>
            <person name="Bassi C.A."/>
            <person name="Berry A.M."/>
            <person name="Bickhart D.M."/>
            <person name="Choisne N."/>
            <person name="Couloux A."/>
            <person name="Cournoyer B."/>
            <person name="Cruveiller S."/>
            <person name="Daubin V."/>
            <person name="Demange N."/>
            <person name="Francino M.P."/>
            <person name="Goltsman E."/>
            <person name="Huang Y."/>
            <person name="Kopp O.R."/>
            <person name="Labarre L."/>
            <person name="Lapidus A."/>
            <person name="Lavire C."/>
            <person name="Marechal J."/>
            <person name="Martinez M."/>
            <person name="Mastronunzio J.E."/>
            <person name="Mullin B.C."/>
            <person name="Niemann J."/>
            <person name="Pujic P."/>
            <person name="Rawnsley T."/>
            <person name="Rouy Z."/>
            <person name="Schenowitz C."/>
            <person name="Sellstedt A."/>
            <person name="Tavares F."/>
            <person name="Tomkins J.P."/>
            <person name="Vallenet D."/>
            <person name="Valverde C."/>
            <person name="Wall L.G."/>
            <person name="Wang Y."/>
            <person name="Medigue C."/>
            <person name="Benson D.R."/>
        </authorList>
    </citation>
    <scope>NUCLEOTIDE SEQUENCE [LARGE SCALE GENOMIC DNA]</scope>
    <source>
        <strain evidence="9">DSM 45818 / CECT 9043 / CcI3</strain>
    </source>
</reference>
<organism evidence="8 9">
    <name type="scientific">Frankia casuarinae (strain DSM 45818 / CECT 9043 / HFP020203 / CcI3)</name>
    <dbReference type="NCBI Taxonomy" id="106370"/>
    <lineage>
        <taxon>Bacteria</taxon>
        <taxon>Bacillati</taxon>
        <taxon>Actinomycetota</taxon>
        <taxon>Actinomycetes</taxon>
        <taxon>Frankiales</taxon>
        <taxon>Frankiaceae</taxon>
        <taxon>Frankia</taxon>
    </lineage>
</organism>
<comment type="catalytic activity">
    <reaction evidence="4 5 6">
        <text>L-cysteine + L-glutamate + ATP = gamma-L-glutamyl-L-cysteine + ADP + phosphate + H(+)</text>
        <dbReference type="Rhea" id="RHEA:13285"/>
        <dbReference type="ChEBI" id="CHEBI:15378"/>
        <dbReference type="ChEBI" id="CHEBI:29985"/>
        <dbReference type="ChEBI" id="CHEBI:30616"/>
        <dbReference type="ChEBI" id="CHEBI:35235"/>
        <dbReference type="ChEBI" id="CHEBI:43474"/>
        <dbReference type="ChEBI" id="CHEBI:58173"/>
        <dbReference type="ChEBI" id="CHEBI:456216"/>
        <dbReference type="EC" id="6.3.2.2"/>
    </reaction>
</comment>
<name>Q2J4D5_FRACC</name>
<feature type="region of interest" description="Disordered" evidence="7">
    <location>
        <begin position="46"/>
        <end position="82"/>
    </location>
</feature>